<proteinExistence type="predicted"/>
<keyword evidence="3" id="KW-1185">Reference proteome</keyword>
<evidence type="ECO:0000256" key="1">
    <source>
        <dbReference type="SAM" id="MobiDB-lite"/>
    </source>
</evidence>
<organism evidence="2 3">
    <name type="scientific">Goodfellowiella coeruleoviolacea</name>
    <dbReference type="NCBI Taxonomy" id="334858"/>
    <lineage>
        <taxon>Bacteria</taxon>
        <taxon>Bacillati</taxon>
        <taxon>Actinomycetota</taxon>
        <taxon>Actinomycetes</taxon>
        <taxon>Pseudonocardiales</taxon>
        <taxon>Pseudonocardiaceae</taxon>
        <taxon>Goodfellowiella</taxon>
    </lineage>
</organism>
<name>A0AAE3KH89_9PSEU</name>
<feature type="region of interest" description="Disordered" evidence="1">
    <location>
        <begin position="78"/>
        <end position="97"/>
    </location>
</feature>
<evidence type="ECO:0000313" key="2">
    <source>
        <dbReference type="EMBL" id="MCP2168051.1"/>
    </source>
</evidence>
<comment type="caution">
    <text evidence="2">The sequence shown here is derived from an EMBL/GenBank/DDBJ whole genome shotgun (WGS) entry which is preliminary data.</text>
</comment>
<dbReference type="Pfam" id="PF05120">
    <property type="entry name" value="GvpG"/>
    <property type="match status" value="1"/>
</dbReference>
<protein>
    <submittedName>
        <fullName evidence="2">Gas vesicle protein G</fullName>
    </submittedName>
</protein>
<gene>
    <name evidence="2" type="ORF">LX83_004925</name>
</gene>
<dbReference type="RefSeq" id="WP_253775522.1">
    <property type="nucleotide sequence ID" value="NZ_JAMTCK010000012.1"/>
</dbReference>
<reference evidence="2" key="1">
    <citation type="submission" date="2022-06" db="EMBL/GenBank/DDBJ databases">
        <title>Genomic Encyclopedia of Archaeal and Bacterial Type Strains, Phase II (KMG-II): from individual species to whole genera.</title>
        <authorList>
            <person name="Goeker M."/>
        </authorList>
    </citation>
    <scope>NUCLEOTIDE SEQUENCE</scope>
    <source>
        <strain evidence="2">DSM 43935</strain>
    </source>
</reference>
<evidence type="ECO:0000313" key="3">
    <source>
        <dbReference type="Proteomes" id="UP001206128"/>
    </source>
</evidence>
<dbReference type="AlphaFoldDB" id="A0AAE3KH89"/>
<sequence>MGLLTGLLTLPLAPLRGVGWTIGQLVRAAEDQYHNPDLIRRELAELDRALRAGEISEAEFDQREDELLDRLDRLDSAAAAPRTPFGEPFGGSATERR</sequence>
<dbReference type="EMBL" id="JAMTCK010000012">
    <property type="protein sequence ID" value="MCP2168051.1"/>
    <property type="molecule type" value="Genomic_DNA"/>
</dbReference>
<accession>A0AAE3KH89</accession>
<dbReference type="Proteomes" id="UP001206128">
    <property type="component" value="Unassembled WGS sequence"/>
</dbReference>
<dbReference type="InterPro" id="IPR007804">
    <property type="entry name" value="GvpG"/>
</dbReference>